<name>A0A422N339_TRYRA</name>
<reference evidence="2 3" key="1">
    <citation type="journal article" date="2018" name="BMC Genomics">
        <title>Genomic comparison of Trypanosoma conorhini and Trypanosoma rangeli to Trypanosoma cruzi strains of high and low virulence.</title>
        <authorList>
            <person name="Bradwell K.R."/>
            <person name="Koparde V.N."/>
            <person name="Matveyev A.V."/>
            <person name="Serrano M.G."/>
            <person name="Alves J.M."/>
            <person name="Parikh H."/>
            <person name="Huang B."/>
            <person name="Lee V."/>
            <person name="Espinosa-Alvarez O."/>
            <person name="Ortiz P.A."/>
            <person name="Costa-Martins A.G."/>
            <person name="Teixeira M.M."/>
            <person name="Buck G.A."/>
        </authorList>
    </citation>
    <scope>NUCLEOTIDE SEQUENCE [LARGE SCALE GENOMIC DNA]</scope>
    <source>
        <strain evidence="2 3">AM80</strain>
    </source>
</reference>
<comment type="caution">
    <text evidence="2">The sequence shown here is derived from an EMBL/GenBank/DDBJ whole genome shotgun (WGS) entry which is preliminary data.</text>
</comment>
<organism evidence="2 3">
    <name type="scientific">Trypanosoma rangeli</name>
    <dbReference type="NCBI Taxonomy" id="5698"/>
    <lineage>
        <taxon>Eukaryota</taxon>
        <taxon>Discoba</taxon>
        <taxon>Euglenozoa</taxon>
        <taxon>Kinetoplastea</taxon>
        <taxon>Metakinetoplastina</taxon>
        <taxon>Trypanosomatida</taxon>
        <taxon>Trypanosomatidae</taxon>
        <taxon>Trypanosoma</taxon>
        <taxon>Herpetosoma</taxon>
    </lineage>
</organism>
<dbReference type="OrthoDB" id="253017at2759"/>
<accession>A0A422N339</accession>
<evidence type="ECO:0000313" key="3">
    <source>
        <dbReference type="Proteomes" id="UP000283634"/>
    </source>
</evidence>
<evidence type="ECO:0000256" key="1">
    <source>
        <dbReference type="SAM" id="MobiDB-lite"/>
    </source>
</evidence>
<dbReference type="Proteomes" id="UP000283634">
    <property type="component" value="Unassembled WGS sequence"/>
</dbReference>
<feature type="compositionally biased region" description="Polar residues" evidence="1">
    <location>
        <begin position="21"/>
        <end position="34"/>
    </location>
</feature>
<evidence type="ECO:0000313" key="2">
    <source>
        <dbReference type="EMBL" id="RNE99897.1"/>
    </source>
</evidence>
<dbReference type="GeneID" id="40331970"/>
<feature type="region of interest" description="Disordered" evidence="1">
    <location>
        <begin position="1"/>
        <end position="42"/>
    </location>
</feature>
<keyword evidence="3" id="KW-1185">Reference proteome</keyword>
<gene>
    <name evidence="2" type="ORF">TraAM80_08037</name>
</gene>
<dbReference type="PANTHER" id="PTHR35615">
    <property type="entry name" value="PRESENT IN THE OUTER MITOCHONDRIAL MEMBRANE PROTEOME 22-RELATED"/>
    <property type="match status" value="1"/>
</dbReference>
<proteinExistence type="predicted"/>
<dbReference type="EMBL" id="MKGL01000358">
    <property type="protein sequence ID" value="RNE99897.1"/>
    <property type="molecule type" value="Genomic_DNA"/>
</dbReference>
<protein>
    <submittedName>
        <fullName evidence="2">Uncharacterized protein</fullName>
    </submittedName>
</protein>
<dbReference type="RefSeq" id="XP_029235457.1">
    <property type="nucleotide sequence ID" value="XM_029384799.1"/>
</dbReference>
<dbReference type="AlphaFoldDB" id="A0A422N339"/>
<dbReference type="PANTHER" id="PTHR35615:SF8">
    <property type="entry name" value="TRANSMEMBRANE PROTEIN"/>
    <property type="match status" value="1"/>
</dbReference>
<sequence length="601" mass="66809">MKSAKELNLSKMNDVQHYDPASSSPHTTRGGDTSATHHHSNAKRHCKENNFVFFHTPAPHINDHKMLNFLFSGENYNNVDSYSPMACMVLDDPVLPGSSGDVGAYMVDNYASRRQNCCAMNEDERGSQEAPVRAPSPKPLNQHVLFVDKPQVRHHSFVGSSNEPLKGILRHTSSFTSRAKDGGCLSQRRICPTTVEFDIGGKEVQRHLFKRTQTYGSTSEESWSASSDESRAKEVTKSCDKSRVRTLVVMESSPEEDKDVEGKEEASAYRGPLVRVLQGEHAIKVVGVPDMLITPDEIVTHPNNSNSTESVELNKVKDLFISGYSTSVICLEGSGLTRKVPVFGSPSWCILKEFLRRVIDEAMEEARRSVNHITLAGAFAAIRKDEVACLLEKRPKFKCLSVSLSPLFGMQFLGLEYRNIRDSNAFDSIVHDVEDNCSSFQCTEISYIVFSLLLNKRVMGVTDDDGDIIVGSLQIIFLGEAVGNLLVALHSSSEEPQAVLNESIYGACHTLSVYVSHLHDTRAAEAFRLQKSLMNVEHSLPRYGGARTLLKTLDEAIGKADARLMKISNLAEKKSTEIYIENRMLLKKSLDVLLEKVRPQK</sequence>